<organism evidence="2 3">
    <name type="scientific">Plectosphaerella plurivora</name>
    <dbReference type="NCBI Taxonomy" id="936078"/>
    <lineage>
        <taxon>Eukaryota</taxon>
        <taxon>Fungi</taxon>
        <taxon>Dikarya</taxon>
        <taxon>Ascomycota</taxon>
        <taxon>Pezizomycotina</taxon>
        <taxon>Sordariomycetes</taxon>
        <taxon>Hypocreomycetidae</taxon>
        <taxon>Glomerellales</taxon>
        <taxon>Plectosphaerellaceae</taxon>
        <taxon>Plectosphaerella</taxon>
    </lineage>
</organism>
<keyword evidence="3" id="KW-1185">Reference proteome</keyword>
<comment type="caution">
    <text evidence="2">The sequence shown here is derived from an EMBL/GenBank/DDBJ whole genome shotgun (WGS) entry which is preliminary data.</text>
</comment>
<feature type="chain" id="PRO_5040510380" evidence="1">
    <location>
        <begin position="17"/>
        <end position="217"/>
    </location>
</feature>
<dbReference type="EMBL" id="JAGSXJ010000008">
    <property type="protein sequence ID" value="KAH6689059.1"/>
    <property type="molecule type" value="Genomic_DNA"/>
</dbReference>
<evidence type="ECO:0000313" key="3">
    <source>
        <dbReference type="Proteomes" id="UP000770015"/>
    </source>
</evidence>
<dbReference type="OrthoDB" id="5006988at2759"/>
<proteinExistence type="predicted"/>
<evidence type="ECO:0000256" key="1">
    <source>
        <dbReference type="SAM" id="SignalP"/>
    </source>
</evidence>
<gene>
    <name evidence="2" type="ORF">F5X68DRAFT_275066</name>
</gene>
<evidence type="ECO:0000313" key="2">
    <source>
        <dbReference type="EMBL" id="KAH6689059.1"/>
    </source>
</evidence>
<accession>A0A9P8VD27</accession>
<sequence>MRSAVITSFLVSSALALVAPRAEDDSSFTIQSFDVPGTSENQGIVVPKGAPEGIFSVSISADGVAHHTRVESFEEATDPLVTRDDEHDESSFASLTERQSGGWEHHCGNGRNLDKANLDIVVGWMKIACGTYRGRLGLEIKPHQRFYYNLGGVVHYFCNFDSVWHMCKDYEIEEHLQRRVSQKCGAYKPGWASWGNYRISIGQQGVGSDMYFCGQYN</sequence>
<name>A0A9P8VD27_9PEZI</name>
<dbReference type="Proteomes" id="UP000770015">
    <property type="component" value="Unassembled WGS sequence"/>
</dbReference>
<dbReference type="AlphaFoldDB" id="A0A9P8VD27"/>
<protein>
    <submittedName>
        <fullName evidence="2">Uncharacterized protein</fullName>
    </submittedName>
</protein>
<reference evidence="2" key="1">
    <citation type="journal article" date="2021" name="Nat. Commun.">
        <title>Genetic determinants of endophytism in the Arabidopsis root mycobiome.</title>
        <authorList>
            <person name="Mesny F."/>
            <person name="Miyauchi S."/>
            <person name="Thiergart T."/>
            <person name="Pickel B."/>
            <person name="Atanasova L."/>
            <person name="Karlsson M."/>
            <person name="Huettel B."/>
            <person name="Barry K.W."/>
            <person name="Haridas S."/>
            <person name="Chen C."/>
            <person name="Bauer D."/>
            <person name="Andreopoulos W."/>
            <person name="Pangilinan J."/>
            <person name="LaButti K."/>
            <person name="Riley R."/>
            <person name="Lipzen A."/>
            <person name="Clum A."/>
            <person name="Drula E."/>
            <person name="Henrissat B."/>
            <person name="Kohler A."/>
            <person name="Grigoriev I.V."/>
            <person name="Martin F.M."/>
            <person name="Hacquard S."/>
        </authorList>
    </citation>
    <scope>NUCLEOTIDE SEQUENCE</scope>
    <source>
        <strain evidence="2">MPI-SDFR-AT-0117</strain>
    </source>
</reference>
<keyword evidence="1" id="KW-0732">Signal</keyword>
<feature type="signal peptide" evidence="1">
    <location>
        <begin position="1"/>
        <end position="16"/>
    </location>
</feature>